<evidence type="ECO:0000313" key="2">
    <source>
        <dbReference type="Proteomes" id="UP001152531"/>
    </source>
</evidence>
<comment type="caution">
    <text evidence="1">The sequence shown here is derived from an EMBL/GenBank/DDBJ whole genome shotgun (WGS) entry which is preliminary data.</text>
</comment>
<dbReference type="Proteomes" id="UP001152531">
    <property type="component" value="Unassembled WGS sequence"/>
</dbReference>
<proteinExistence type="predicted"/>
<keyword evidence="2" id="KW-1185">Reference proteome</keyword>
<accession>A0ACA9YDI1</accession>
<organism evidence="1 2">
    <name type="scientific">[Candida] jaroonii</name>
    <dbReference type="NCBI Taxonomy" id="467808"/>
    <lineage>
        <taxon>Eukaryota</taxon>
        <taxon>Fungi</taxon>
        <taxon>Dikarya</taxon>
        <taxon>Ascomycota</taxon>
        <taxon>Saccharomycotina</taxon>
        <taxon>Pichiomycetes</taxon>
        <taxon>Debaryomycetaceae</taxon>
        <taxon>Yamadazyma</taxon>
    </lineage>
</organism>
<evidence type="ECO:0000313" key="1">
    <source>
        <dbReference type="EMBL" id="CAH6722789.1"/>
    </source>
</evidence>
<dbReference type="EMBL" id="CALSDN010000011">
    <property type="protein sequence ID" value="CAH6722789.1"/>
    <property type="molecule type" value="Genomic_DNA"/>
</dbReference>
<gene>
    <name evidence="1" type="ORF">CLIB1444_11S01156</name>
</gene>
<name>A0ACA9YDI1_9ASCO</name>
<reference evidence="1" key="1">
    <citation type="submission" date="2022-06" db="EMBL/GenBank/DDBJ databases">
        <authorList>
            <person name="Legras J.-L."/>
            <person name="Devillers H."/>
            <person name="Grondin C."/>
        </authorList>
    </citation>
    <scope>NUCLEOTIDE SEQUENCE</scope>
    <source>
        <strain evidence="1">CLIB 1444</strain>
    </source>
</reference>
<protein>
    <submittedName>
        <fullName evidence="1">Uncharacterized protein</fullName>
    </submittedName>
</protein>
<sequence>MYNTIPATNLNYKKSYVVASSIGENPPTFTPVNGSHLISAFEPLTEDLGEHVPDKKSRTDEWKFKVRKSPRSSVFLPETSEVSKPLTPHEVLDLILSRPSVIDNTSEAVARTWSTKIRGDISHFIHKITSEMKDIDFDDQFESRLANGIIKSRKPYTENDDITYVSKEPRKRFRFLKRHSSKRN</sequence>